<keyword evidence="12" id="KW-0963">Cytoplasm</keyword>
<name>A0A0N4UGK8_DRAME</name>
<dbReference type="AlphaFoldDB" id="A0A0N4UGK8"/>
<keyword evidence="11 12" id="KW-0119">Carbohydrate metabolism</keyword>
<evidence type="ECO:0000256" key="2">
    <source>
        <dbReference type="ARBA" id="ARBA00012035"/>
    </source>
</evidence>
<sequence length="305" mass="33142">MNADIIVFGSIAHDLISYTEKLPRPGETITGISFEASPGGKGANQAIQAARLGAKIGDDIFGEFCVKNLEQSGIMVDFIEKSTTARTATATIIVSTSENMIVITLGANLEMKADRAVQLYQLIASAKIILCQNEIDNNATKMALEIAKKNNVKTFLNFAPCTPTFDKDMLKNVDILCVNEIEAESLSGRQVMNTDDALMEAESFLNLGPSMAIITLGAQGAIIAHRDDKKIIRKFHVEAFQVNANDTTGAGDSFCGALAYFFVKMPHLSLEEQLRRTTLVASISVQRKGTQKSYPWASEIPEAIE</sequence>
<dbReference type="PROSITE" id="PS00584">
    <property type="entry name" value="PFKB_KINASES_2"/>
    <property type="match status" value="1"/>
</dbReference>
<evidence type="ECO:0000259" key="13">
    <source>
        <dbReference type="Pfam" id="PF00294"/>
    </source>
</evidence>
<keyword evidence="9 12" id="KW-0460">Magnesium</keyword>
<dbReference type="OrthoDB" id="415590at2759"/>
<feature type="active site" description="Proton acceptor" evidence="12">
    <location>
        <position position="252"/>
    </location>
</feature>
<accession>A0A0N4UGK8</accession>
<feature type="binding site" evidence="12">
    <location>
        <begin position="251"/>
        <end position="252"/>
    </location>
    <ligand>
        <name>ATP</name>
        <dbReference type="ChEBI" id="CHEBI:30616"/>
    </ligand>
</feature>
<evidence type="ECO:0000313" key="17">
    <source>
        <dbReference type="WBParaSite" id="DME_0000663301-mRNA-1"/>
    </source>
</evidence>
<dbReference type="GO" id="GO:0004747">
    <property type="term" value="F:ribokinase activity"/>
    <property type="evidence" value="ECO:0007669"/>
    <property type="project" value="UniProtKB-UniRule"/>
</dbReference>
<dbReference type="Pfam" id="PF00294">
    <property type="entry name" value="PfkB"/>
    <property type="match status" value="1"/>
</dbReference>
<dbReference type="SUPFAM" id="SSF53613">
    <property type="entry name" value="Ribokinase-like"/>
    <property type="match status" value="1"/>
</dbReference>
<comment type="catalytic activity">
    <reaction evidence="12">
        <text>D-ribose + ATP = D-ribose 5-phosphate + ADP + H(+)</text>
        <dbReference type="Rhea" id="RHEA:13697"/>
        <dbReference type="ChEBI" id="CHEBI:15378"/>
        <dbReference type="ChEBI" id="CHEBI:30616"/>
        <dbReference type="ChEBI" id="CHEBI:47013"/>
        <dbReference type="ChEBI" id="CHEBI:78346"/>
        <dbReference type="ChEBI" id="CHEBI:456216"/>
        <dbReference type="EC" id="2.7.1.15"/>
    </reaction>
</comment>
<feature type="domain" description="Carbohydrate kinase PfkB" evidence="13">
    <location>
        <begin position="3"/>
        <end position="296"/>
    </location>
</feature>
<evidence type="ECO:0000313" key="16">
    <source>
        <dbReference type="Proteomes" id="UP000274756"/>
    </source>
</evidence>
<dbReference type="InterPro" id="IPR011877">
    <property type="entry name" value="Ribokinase"/>
</dbReference>
<dbReference type="NCBIfam" id="TIGR02152">
    <property type="entry name" value="D_ribokin_bact"/>
    <property type="match status" value="1"/>
</dbReference>
<comment type="activity regulation">
    <text evidence="12">Activated by a monovalent cation that binds near, but not in, the active site. The most likely occupant of the site in vivo is potassium. Ion binding induces a conformational change that may alter substrate affinity.</text>
</comment>
<dbReference type="GO" id="GO:0046872">
    <property type="term" value="F:metal ion binding"/>
    <property type="evidence" value="ECO:0007669"/>
    <property type="project" value="UniProtKB-KW"/>
</dbReference>
<dbReference type="GO" id="GO:0005829">
    <property type="term" value="C:cytosol"/>
    <property type="evidence" value="ECO:0007669"/>
    <property type="project" value="TreeGrafter"/>
</dbReference>
<comment type="subcellular location">
    <subcellularLocation>
        <location evidence="12">Cytoplasm</location>
    </subcellularLocation>
    <subcellularLocation>
        <location evidence="12">Nucleus</location>
    </subcellularLocation>
</comment>
<evidence type="ECO:0000256" key="11">
    <source>
        <dbReference type="ARBA" id="ARBA00023277"/>
    </source>
</evidence>
<keyword evidence="12" id="KW-0539">Nucleus</keyword>
<comment type="cofactor">
    <cofactor evidence="12">
        <name>Mg(2+)</name>
        <dbReference type="ChEBI" id="CHEBI:18420"/>
    </cofactor>
    <text evidence="12">Requires a divalent cation, most likely magnesium in vivo, as an electrophilic catalyst to aid phosphoryl group transfer. It is the chelate of the metal and the nucleotide that is the actual substrate.</text>
</comment>
<dbReference type="CDD" id="cd01174">
    <property type="entry name" value="ribokinase"/>
    <property type="match status" value="1"/>
</dbReference>
<feature type="binding site" evidence="12">
    <location>
        <position position="179"/>
    </location>
    <ligand>
        <name>ATP</name>
        <dbReference type="ChEBI" id="CHEBI:30616"/>
    </ligand>
</feature>
<feature type="binding site" evidence="12">
    <location>
        <position position="289"/>
    </location>
    <ligand>
        <name>K(+)</name>
        <dbReference type="ChEBI" id="CHEBI:29103"/>
    </ligand>
</feature>
<feature type="binding site" evidence="12">
    <location>
        <position position="246"/>
    </location>
    <ligand>
        <name>K(+)</name>
        <dbReference type="ChEBI" id="CHEBI:29103"/>
    </ligand>
</feature>
<evidence type="ECO:0000313" key="15">
    <source>
        <dbReference type="Proteomes" id="UP000038040"/>
    </source>
</evidence>
<dbReference type="PANTHER" id="PTHR10584:SF166">
    <property type="entry name" value="RIBOKINASE"/>
    <property type="match status" value="1"/>
</dbReference>
<comment type="subunit">
    <text evidence="12">Homodimer.</text>
</comment>
<dbReference type="UniPathway" id="UPA00916">
    <property type="reaction ID" value="UER00889"/>
</dbReference>
<evidence type="ECO:0000256" key="4">
    <source>
        <dbReference type="ARBA" id="ARBA00022679"/>
    </source>
</evidence>
<dbReference type="GO" id="GO:0019303">
    <property type="term" value="P:D-ribose catabolic process"/>
    <property type="evidence" value="ECO:0007669"/>
    <property type="project" value="UniProtKB-UniRule"/>
</dbReference>
<dbReference type="InterPro" id="IPR029056">
    <property type="entry name" value="Ribokinase-like"/>
</dbReference>
<gene>
    <name evidence="14" type="ORF">DME_LOCUS1277</name>
</gene>
<feature type="binding site" evidence="12">
    <location>
        <begin position="40"/>
        <end position="44"/>
    </location>
    <ligand>
        <name>substrate</name>
    </ligand>
</feature>
<organism evidence="15 17">
    <name type="scientific">Dracunculus medinensis</name>
    <name type="common">Guinea worm</name>
    <dbReference type="NCBI Taxonomy" id="318479"/>
    <lineage>
        <taxon>Eukaryota</taxon>
        <taxon>Metazoa</taxon>
        <taxon>Ecdysozoa</taxon>
        <taxon>Nematoda</taxon>
        <taxon>Chromadorea</taxon>
        <taxon>Rhabditida</taxon>
        <taxon>Spirurina</taxon>
        <taxon>Dracunculoidea</taxon>
        <taxon>Dracunculidae</taxon>
        <taxon>Dracunculus</taxon>
    </lineage>
</organism>
<keyword evidence="5 12" id="KW-0479">Metal-binding</keyword>
<feature type="binding site" evidence="12">
    <location>
        <position position="284"/>
    </location>
    <ligand>
        <name>K(+)</name>
        <dbReference type="ChEBI" id="CHEBI:29103"/>
    </ligand>
</feature>
<evidence type="ECO:0000256" key="9">
    <source>
        <dbReference type="ARBA" id="ARBA00022842"/>
    </source>
</evidence>
<keyword evidence="10 12" id="KW-0630">Potassium</keyword>
<dbReference type="HAMAP" id="MF_01987">
    <property type="entry name" value="Ribokinase"/>
    <property type="match status" value="1"/>
</dbReference>
<feature type="binding site" evidence="12">
    <location>
        <position position="134"/>
    </location>
    <ligand>
        <name>substrate</name>
    </ligand>
</feature>
<dbReference type="Proteomes" id="UP000274756">
    <property type="component" value="Unassembled WGS sequence"/>
</dbReference>
<evidence type="ECO:0000256" key="7">
    <source>
        <dbReference type="ARBA" id="ARBA00022777"/>
    </source>
</evidence>
<feature type="binding site" evidence="12">
    <location>
        <position position="248"/>
    </location>
    <ligand>
        <name>K(+)</name>
        <dbReference type="ChEBI" id="CHEBI:29103"/>
    </ligand>
</feature>
<dbReference type="GO" id="GO:0005524">
    <property type="term" value="F:ATP binding"/>
    <property type="evidence" value="ECO:0007669"/>
    <property type="project" value="UniProtKB-UniRule"/>
</dbReference>
<feature type="binding site" evidence="12">
    <location>
        <position position="287"/>
    </location>
    <ligand>
        <name>K(+)</name>
        <dbReference type="ChEBI" id="CHEBI:29103"/>
    </ligand>
</feature>
<feature type="binding site" evidence="12">
    <location>
        <position position="293"/>
    </location>
    <ligand>
        <name>K(+)</name>
        <dbReference type="ChEBI" id="CHEBI:29103"/>
    </ligand>
</feature>
<keyword evidence="4 12" id="KW-0808">Transferase</keyword>
<dbReference type="WBParaSite" id="DME_0000663301-mRNA-1">
    <property type="protein sequence ID" value="DME_0000663301-mRNA-1"/>
    <property type="gene ID" value="DME_0000663301"/>
</dbReference>
<proteinExistence type="inferred from homology"/>
<dbReference type="Gene3D" id="3.40.1190.20">
    <property type="match status" value="1"/>
</dbReference>
<dbReference type="Proteomes" id="UP000038040">
    <property type="component" value="Unplaced"/>
</dbReference>
<feature type="binding site" evidence="12">
    <location>
        <position position="252"/>
    </location>
    <ligand>
        <name>substrate</name>
    </ligand>
</feature>
<comment type="caution">
    <text evidence="12">Lacks conserved residue(s) required for the propagation of feature annotation.</text>
</comment>
<comment type="similarity">
    <text evidence="1">Belongs to the carbohydrate kinase pfkB family.</text>
</comment>
<feature type="binding site" evidence="12">
    <location>
        <begin position="215"/>
        <end position="220"/>
    </location>
    <ligand>
        <name>ATP</name>
        <dbReference type="ChEBI" id="CHEBI:30616"/>
    </ligand>
</feature>
<dbReference type="InterPro" id="IPR011611">
    <property type="entry name" value="PfkB_dom"/>
</dbReference>
<reference evidence="14 16" key="2">
    <citation type="submission" date="2018-11" db="EMBL/GenBank/DDBJ databases">
        <authorList>
            <consortium name="Pathogen Informatics"/>
        </authorList>
    </citation>
    <scope>NUCLEOTIDE SEQUENCE [LARGE SCALE GENOMIC DNA]</scope>
</reference>
<dbReference type="PRINTS" id="PR00990">
    <property type="entry name" value="RIBOKINASE"/>
</dbReference>
<evidence type="ECO:0000256" key="5">
    <source>
        <dbReference type="ARBA" id="ARBA00022723"/>
    </source>
</evidence>
<evidence type="ECO:0000256" key="10">
    <source>
        <dbReference type="ARBA" id="ARBA00022958"/>
    </source>
</evidence>
<keyword evidence="6 12" id="KW-0547">Nucleotide-binding</keyword>
<dbReference type="InterPro" id="IPR002173">
    <property type="entry name" value="Carboh/pur_kinase_PfkB_CS"/>
</dbReference>
<dbReference type="EC" id="2.7.1.15" evidence="2 12"/>
<comment type="pathway">
    <text evidence="12">Carbohydrate metabolism; D-ribose degradation; D-ribose 5-phosphate from beta-D-ribopyranose: step 2/2.</text>
</comment>
<evidence type="ECO:0000256" key="6">
    <source>
        <dbReference type="ARBA" id="ARBA00022741"/>
    </source>
</evidence>
<comment type="similarity">
    <text evidence="12">Belongs to the carbohydrate kinase PfkB family. Ribokinase subfamily.</text>
</comment>
<feature type="binding site" evidence="12">
    <location>
        <begin position="12"/>
        <end position="14"/>
    </location>
    <ligand>
        <name>substrate</name>
    </ligand>
</feature>
<dbReference type="PANTHER" id="PTHR10584">
    <property type="entry name" value="SUGAR KINASE"/>
    <property type="match status" value="1"/>
</dbReference>
<evidence type="ECO:0000256" key="8">
    <source>
        <dbReference type="ARBA" id="ARBA00022840"/>
    </source>
</evidence>
<dbReference type="STRING" id="318479.A0A0N4UGK8"/>
<evidence type="ECO:0000256" key="1">
    <source>
        <dbReference type="ARBA" id="ARBA00005380"/>
    </source>
</evidence>
<protein>
    <recommendedName>
        <fullName evidence="3 12">Ribokinase</fullName>
        <shortName evidence="12">RK</shortName>
        <ecNumber evidence="2 12">2.7.1.15</ecNumber>
    </recommendedName>
</protein>
<evidence type="ECO:0000256" key="12">
    <source>
        <dbReference type="HAMAP-Rule" id="MF_03215"/>
    </source>
</evidence>
<keyword evidence="7 12" id="KW-0418">Kinase</keyword>
<dbReference type="GO" id="GO:0005634">
    <property type="term" value="C:nucleus"/>
    <property type="evidence" value="ECO:0007669"/>
    <property type="project" value="UniProtKB-SubCell"/>
</dbReference>
<reference evidence="17" key="1">
    <citation type="submission" date="2017-02" db="UniProtKB">
        <authorList>
            <consortium name="WormBaseParasite"/>
        </authorList>
    </citation>
    <scope>IDENTIFICATION</scope>
</reference>
<comment type="function">
    <text evidence="12">Catalyzes the phosphorylation of ribose at O-5 in a reaction requiring ATP and magnesium. The resulting D-ribose-5-phosphate can then be used either for sythesis of nucleotides, histidine, and tryptophan, or as a component of the pentose phosphate pathway.</text>
</comment>
<dbReference type="EMBL" id="UYYG01000017">
    <property type="protein sequence ID" value="VDN51304.1"/>
    <property type="molecule type" value="Genomic_DNA"/>
</dbReference>
<dbReference type="InterPro" id="IPR002139">
    <property type="entry name" value="Ribo/fructo_kinase"/>
</dbReference>
<keyword evidence="16" id="KW-1185">Reference proteome</keyword>
<evidence type="ECO:0000313" key="14">
    <source>
        <dbReference type="EMBL" id="VDN51304.1"/>
    </source>
</evidence>
<evidence type="ECO:0000256" key="3">
    <source>
        <dbReference type="ARBA" id="ARBA00016943"/>
    </source>
</evidence>
<keyword evidence="8 12" id="KW-0067">ATP-binding</keyword>